<dbReference type="SUPFAM" id="SSF54928">
    <property type="entry name" value="RNA-binding domain, RBD"/>
    <property type="match status" value="1"/>
</dbReference>
<evidence type="ECO:0000256" key="3">
    <source>
        <dbReference type="SAM" id="MobiDB-lite"/>
    </source>
</evidence>
<feature type="domain" description="RRM" evidence="4">
    <location>
        <begin position="64"/>
        <end position="140"/>
    </location>
</feature>
<protein>
    <recommendedName>
        <fullName evidence="4">RRM domain-containing protein</fullName>
    </recommendedName>
</protein>
<dbReference type="InterPro" id="IPR035979">
    <property type="entry name" value="RBD_domain_sf"/>
</dbReference>
<gene>
    <name evidence="5" type="ORF">L3Y34_002774</name>
</gene>
<name>A0AAE9DFP3_CAEBR</name>
<dbReference type="EMBL" id="CP090893">
    <property type="protein sequence ID" value="ULU03445.1"/>
    <property type="molecule type" value="Genomic_DNA"/>
</dbReference>
<feature type="region of interest" description="Disordered" evidence="3">
    <location>
        <begin position="1"/>
        <end position="22"/>
    </location>
</feature>
<evidence type="ECO:0000256" key="2">
    <source>
        <dbReference type="PROSITE-ProRule" id="PRU00176"/>
    </source>
</evidence>
<accession>A0AAE9DFP3</accession>
<dbReference type="PANTHER" id="PTHR23236:SF12">
    <property type="entry name" value="EUKARYOTIC INITIATION FACTOR 4B-RELATED"/>
    <property type="match status" value="1"/>
</dbReference>
<dbReference type="SMART" id="SM00360">
    <property type="entry name" value="RRM"/>
    <property type="match status" value="1"/>
</dbReference>
<evidence type="ECO:0000313" key="5">
    <source>
        <dbReference type="EMBL" id="ULU03445.1"/>
    </source>
</evidence>
<evidence type="ECO:0000313" key="6">
    <source>
        <dbReference type="Proteomes" id="UP000827892"/>
    </source>
</evidence>
<dbReference type="GO" id="GO:0003723">
    <property type="term" value="F:RNA binding"/>
    <property type="evidence" value="ECO:0007669"/>
    <property type="project" value="UniProtKB-UniRule"/>
</dbReference>
<dbReference type="Pfam" id="PF00076">
    <property type="entry name" value="RRM_1"/>
    <property type="match status" value="1"/>
</dbReference>
<keyword evidence="1 2" id="KW-0694">RNA-binding</keyword>
<dbReference type="AlphaFoldDB" id="A0AAE9DFP3"/>
<feature type="compositionally biased region" description="Low complexity" evidence="3">
    <location>
        <begin position="1"/>
        <end position="18"/>
    </location>
</feature>
<evidence type="ECO:0000256" key="1">
    <source>
        <dbReference type="ARBA" id="ARBA00022884"/>
    </source>
</evidence>
<dbReference type="Proteomes" id="UP000827892">
    <property type="component" value="Chromosome III"/>
</dbReference>
<sequence>MCGISAKASSSTATNSSSRKFSHLPGFKWSKEEEEELCIWMRIQSQQKSYLPLTDQEQKELDSRTVFVGNIDVNTTAREIERHFDVCGSVKVRFVIDRSTGFQKNHCFVEIENALFVEFAFDLNGTTLNHRYITVRPKKSQKAQSENQPPLRHVAPARVYNNNTTSPYRKDNRGVLLNRHPLNQVTRFIPY</sequence>
<proteinExistence type="predicted"/>
<reference evidence="5 6" key="1">
    <citation type="submission" date="2022-05" db="EMBL/GenBank/DDBJ databases">
        <title>Chromosome-level reference genomes for two strains of Caenorhabditis briggsae: an improved platform for comparative genomics.</title>
        <authorList>
            <person name="Stevens L."/>
            <person name="Andersen E.C."/>
        </authorList>
    </citation>
    <scope>NUCLEOTIDE SEQUENCE [LARGE SCALE GENOMIC DNA]</scope>
    <source>
        <strain evidence="5">QX1410_ONT</strain>
        <tissue evidence="5">Whole-organism</tissue>
    </source>
</reference>
<dbReference type="InterPro" id="IPR000504">
    <property type="entry name" value="RRM_dom"/>
</dbReference>
<dbReference type="PROSITE" id="PS50102">
    <property type="entry name" value="RRM"/>
    <property type="match status" value="1"/>
</dbReference>
<organism evidence="5 6">
    <name type="scientific">Caenorhabditis briggsae</name>
    <dbReference type="NCBI Taxonomy" id="6238"/>
    <lineage>
        <taxon>Eukaryota</taxon>
        <taxon>Metazoa</taxon>
        <taxon>Ecdysozoa</taxon>
        <taxon>Nematoda</taxon>
        <taxon>Chromadorea</taxon>
        <taxon>Rhabditida</taxon>
        <taxon>Rhabditina</taxon>
        <taxon>Rhabditomorpha</taxon>
        <taxon>Rhabditoidea</taxon>
        <taxon>Rhabditidae</taxon>
        <taxon>Peloderinae</taxon>
        <taxon>Caenorhabditis</taxon>
    </lineage>
</organism>
<dbReference type="PANTHER" id="PTHR23236">
    <property type="entry name" value="EUKARYOTIC TRANSLATION INITIATION FACTOR 4B/4H"/>
    <property type="match status" value="1"/>
</dbReference>
<evidence type="ECO:0000259" key="4">
    <source>
        <dbReference type="PROSITE" id="PS50102"/>
    </source>
</evidence>
<dbReference type="Gene3D" id="3.30.70.330">
    <property type="match status" value="1"/>
</dbReference>
<dbReference type="KEGG" id="cbr:CBG_00602"/>
<dbReference type="InterPro" id="IPR012677">
    <property type="entry name" value="Nucleotide-bd_a/b_plait_sf"/>
</dbReference>